<dbReference type="PROSITE" id="PS51186">
    <property type="entry name" value="GNAT"/>
    <property type="match status" value="2"/>
</dbReference>
<proteinExistence type="predicted"/>
<feature type="domain" description="N-acetyltransferase" evidence="3">
    <location>
        <begin position="157"/>
        <end position="301"/>
    </location>
</feature>
<dbReference type="InterPro" id="IPR000182">
    <property type="entry name" value="GNAT_dom"/>
</dbReference>
<feature type="domain" description="N-acetyltransferase" evidence="3">
    <location>
        <begin position="3"/>
        <end position="148"/>
    </location>
</feature>
<dbReference type="EMBL" id="JBHSAY010000008">
    <property type="protein sequence ID" value="MFC4132037.1"/>
    <property type="molecule type" value="Genomic_DNA"/>
</dbReference>
<comment type="caution">
    <text evidence="4">The sequence shown here is derived from an EMBL/GenBank/DDBJ whole genome shotgun (WGS) entry which is preliminary data.</text>
</comment>
<evidence type="ECO:0000313" key="5">
    <source>
        <dbReference type="Proteomes" id="UP001595816"/>
    </source>
</evidence>
<dbReference type="EC" id="2.3.1.-" evidence="4"/>
<evidence type="ECO:0000259" key="3">
    <source>
        <dbReference type="PROSITE" id="PS51186"/>
    </source>
</evidence>
<dbReference type="Proteomes" id="UP001595816">
    <property type="component" value="Unassembled WGS sequence"/>
</dbReference>
<sequence length="301" mass="32624">MAFSIRPAGPGDEPAFVAIQRDLYAYAVVHEEAFRHHWATEPARAHALRLVAEEDGRVAGVGRAGLSISSSLPGASQLGLLVRPDYRGRGLGSELFDRLSAHLEAVGGTRIEGWGDGDEATVRFLGTRGFTQRHELRYSHLNLAGPLPAAPAAGEHVRAVPFAETTPEEVFAVDSEAVLDEPGDTPADAMDFAEWRSTIWEAPDTDKAASVLVYADGQPAAYTLVETDLDRRMWSGGTGTRRAFRGRGLAKYAKSVALRRAAERGITDAFTTNDEENGPMLAINEWLGYRPCGAQFSYLRA</sequence>
<dbReference type="Gene3D" id="3.40.630.30">
    <property type="match status" value="1"/>
</dbReference>
<name>A0ABV8LM26_9ACTN</name>
<organism evidence="4 5">
    <name type="scientific">Hamadaea flava</name>
    <dbReference type="NCBI Taxonomy" id="1742688"/>
    <lineage>
        <taxon>Bacteria</taxon>
        <taxon>Bacillati</taxon>
        <taxon>Actinomycetota</taxon>
        <taxon>Actinomycetes</taxon>
        <taxon>Micromonosporales</taxon>
        <taxon>Micromonosporaceae</taxon>
        <taxon>Hamadaea</taxon>
    </lineage>
</organism>
<reference evidence="5" key="1">
    <citation type="journal article" date="2019" name="Int. J. Syst. Evol. Microbiol.">
        <title>The Global Catalogue of Microorganisms (GCM) 10K type strain sequencing project: providing services to taxonomists for standard genome sequencing and annotation.</title>
        <authorList>
            <consortium name="The Broad Institute Genomics Platform"/>
            <consortium name="The Broad Institute Genome Sequencing Center for Infectious Disease"/>
            <person name="Wu L."/>
            <person name="Ma J."/>
        </authorList>
    </citation>
    <scope>NUCLEOTIDE SEQUENCE [LARGE SCALE GENOMIC DNA]</scope>
    <source>
        <strain evidence="5">CGMCC 4.7289</strain>
    </source>
</reference>
<keyword evidence="1 4" id="KW-0808">Transferase</keyword>
<dbReference type="Pfam" id="PF00583">
    <property type="entry name" value="Acetyltransf_1"/>
    <property type="match status" value="2"/>
</dbReference>
<evidence type="ECO:0000313" key="4">
    <source>
        <dbReference type="EMBL" id="MFC4132037.1"/>
    </source>
</evidence>
<dbReference type="InterPro" id="IPR050832">
    <property type="entry name" value="Bact_Acetyltransf"/>
</dbReference>
<keyword evidence="2 4" id="KW-0012">Acyltransferase</keyword>
<dbReference type="CDD" id="cd04301">
    <property type="entry name" value="NAT_SF"/>
    <property type="match status" value="1"/>
</dbReference>
<dbReference type="PANTHER" id="PTHR43877">
    <property type="entry name" value="AMINOALKYLPHOSPHONATE N-ACETYLTRANSFERASE-RELATED-RELATED"/>
    <property type="match status" value="1"/>
</dbReference>
<dbReference type="GO" id="GO:0016746">
    <property type="term" value="F:acyltransferase activity"/>
    <property type="evidence" value="ECO:0007669"/>
    <property type="project" value="UniProtKB-KW"/>
</dbReference>
<dbReference type="SUPFAM" id="SSF55729">
    <property type="entry name" value="Acyl-CoA N-acyltransferases (Nat)"/>
    <property type="match status" value="2"/>
</dbReference>
<evidence type="ECO:0000256" key="2">
    <source>
        <dbReference type="ARBA" id="ARBA00023315"/>
    </source>
</evidence>
<dbReference type="InterPro" id="IPR016181">
    <property type="entry name" value="Acyl_CoA_acyltransferase"/>
</dbReference>
<gene>
    <name evidence="4" type="ORF">ACFOZ4_15615</name>
</gene>
<protein>
    <submittedName>
        <fullName evidence="4">GNAT family N-acetyltransferase</fullName>
        <ecNumber evidence="4">2.3.1.-</ecNumber>
    </submittedName>
</protein>
<keyword evidence="5" id="KW-1185">Reference proteome</keyword>
<evidence type="ECO:0000256" key="1">
    <source>
        <dbReference type="ARBA" id="ARBA00022679"/>
    </source>
</evidence>
<dbReference type="RefSeq" id="WP_253749893.1">
    <property type="nucleotide sequence ID" value="NZ_JAMZDZ010000001.1"/>
</dbReference>
<accession>A0ABV8LM26</accession>